<gene>
    <name evidence="2" type="ORF">FXN65_12965</name>
</gene>
<feature type="domain" description="DUF2383" evidence="1">
    <location>
        <begin position="9"/>
        <end position="119"/>
    </location>
</feature>
<dbReference type="KEGG" id="plal:FXN65_12965"/>
<dbReference type="InterPro" id="IPR012347">
    <property type="entry name" value="Ferritin-like"/>
</dbReference>
<reference evidence="2 3" key="1">
    <citation type="submission" date="2019-08" db="EMBL/GenBank/DDBJ databases">
        <title>Whole-genome Sequencing of e-waste polymer degrading bacterium Pseudomonas sp. strain PE08.</title>
        <authorList>
            <person name="Kirdat K."/>
            <person name="Debbarma P."/>
            <person name="Narawade N."/>
            <person name="Suyal D."/>
            <person name="Thorat V."/>
            <person name="Shouche Y."/>
            <person name="Goel R."/>
            <person name="Yadav A."/>
        </authorList>
    </citation>
    <scope>NUCLEOTIDE SEQUENCE [LARGE SCALE GENOMIC DNA]</scope>
    <source>
        <strain evidence="2 3">PE08</strain>
    </source>
</reference>
<dbReference type="InterPro" id="IPR019052">
    <property type="entry name" value="DUF2383"/>
</dbReference>
<dbReference type="RefSeq" id="WP_151133596.1">
    <property type="nucleotide sequence ID" value="NZ_CP043311.1"/>
</dbReference>
<dbReference type="InterPro" id="IPR011971">
    <property type="entry name" value="CHP02284"/>
</dbReference>
<evidence type="ECO:0000313" key="3">
    <source>
        <dbReference type="Proteomes" id="UP000327179"/>
    </source>
</evidence>
<dbReference type="PIRSF" id="PIRSF029477">
    <property type="entry name" value="UCP029477"/>
    <property type="match status" value="1"/>
</dbReference>
<evidence type="ECO:0000259" key="1">
    <source>
        <dbReference type="Pfam" id="PF09537"/>
    </source>
</evidence>
<sequence length="153" mass="17433">MHNPDDREDIIRTLNTLIETCKDGEADFKACAADVQRPDLQEWFTTRSQECGNAATELQRSVVELGGKPGHSASVSGELHRRWVDLKTLVSGKDEQRILEEAERDETLAEKHYAEALHQPLPAEIRSMVQRQYEGVLRNHQEIRAMRNTVRTG</sequence>
<dbReference type="NCBIfam" id="TIGR02284">
    <property type="entry name" value="PA2169 family four-helix-bundle protein"/>
    <property type="match status" value="1"/>
</dbReference>
<dbReference type="Gene3D" id="1.20.1260.10">
    <property type="match status" value="1"/>
</dbReference>
<keyword evidence="3" id="KW-1185">Reference proteome</keyword>
<dbReference type="SUPFAM" id="SSF47240">
    <property type="entry name" value="Ferritin-like"/>
    <property type="match status" value="1"/>
</dbReference>
<dbReference type="EMBL" id="CP043311">
    <property type="protein sequence ID" value="QEY62941.1"/>
    <property type="molecule type" value="Genomic_DNA"/>
</dbReference>
<protein>
    <submittedName>
        <fullName evidence="2">PA2169 family four-helix-bundle protein</fullName>
    </submittedName>
</protein>
<accession>A0A5J6QNQ9</accession>
<organism evidence="2 3">
    <name type="scientific">Metapseudomonas lalkuanensis</name>
    <dbReference type="NCBI Taxonomy" id="2604832"/>
    <lineage>
        <taxon>Bacteria</taxon>
        <taxon>Pseudomonadati</taxon>
        <taxon>Pseudomonadota</taxon>
        <taxon>Gammaproteobacteria</taxon>
        <taxon>Pseudomonadales</taxon>
        <taxon>Pseudomonadaceae</taxon>
        <taxon>Metapseudomonas</taxon>
    </lineage>
</organism>
<dbReference type="Pfam" id="PF09537">
    <property type="entry name" value="DUF2383"/>
    <property type="match status" value="1"/>
</dbReference>
<dbReference type="AlphaFoldDB" id="A0A5J6QNQ9"/>
<dbReference type="InterPro" id="IPR016920">
    <property type="entry name" value="UCP029477"/>
</dbReference>
<dbReference type="Proteomes" id="UP000327179">
    <property type="component" value="Chromosome"/>
</dbReference>
<name>A0A5J6QNQ9_9GAMM</name>
<evidence type="ECO:0000313" key="2">
    <source>
        <dbReference type="EMBL" id="QEY62941.1"/>
    </source>
</evidence>
<dbReference type="InterPro" id="IPR009078">
    <property type="entry name" value="Ferritin-like_SF"/>
</dbReference>
<proteinExistence type="predicted"/>